<gene>
    <name evidence="2" type="ORF">NA56DRAFT_675927</name>
</gene>
<dbReference type="Proteomes" id="UP000235672">
    <property type="component" value="Unassembled WGS sequence"/>
</dbReference>
<evidence type="ECO:0008006" key="4">
    <source>
        <dbReference type="Google" id="ProtNLM"/>
    </source>
</evidence>
<dbReference type="PANTHER" id="PTHR47534">
    <property type="entry name" value="YALI0E05731P"/>
    <property type="match status" value="1"/>
</dbReference>
<accession>A0A2J6QNC2</accession>
<keyword evidence="3" id="KW-1185">Reference proteome</keyword>
<dbReference type="InterPro" id="IPR052228">
    <property type="entry name" value="Sec_Metab_Biosynth_Oxidored"/>
</dbReference>
<protein>
    <recommendedName>
        <fullName evidence="4">NAD(P)-binding protein</fullName>
    </recommendedName>
</protein>
<name>A0A2J6QNC2_9HELO</name>
<evidence type="ECO:0000313" key="2">
    <source>
        <dbReference type="EMBL" id="PMD27759.1"/>
    </source>
</evidence>
<evidence type="ECO:0000256" key="1">
    <source>
        <dbReference type="ARBA" id="ARBA00023002"/>
    </source>
</evidence>
<reference evidence="2 3" key="1">
    <citation type="submission" date="2016-05" db="EMBL/GenBank/DDBJ databases">
        <title>A degradative enzymes factory behind the ericoid mycorrhizal symbiosis.</title>
        <authorList>
            <consortium name="DOE Joint Genome Institute"/>
            <person name="Martino E."/>
            <person name="Morin E."/>
            <person name="Grelet G."/>
            <person name="Kuo A."/>
            <person name="Kohler A."/>
            <person name="Daghino S."/>
            <person name="Barry K."/>
            <person name="Choi C."/>
            <person name="Cichocki N."/>
            <person name="Clum A."/>
            <person name="Copeland A."/>
            <person name="Hainaut M."/>
            <person name="Haridas S."/>
            <person name="Labutti K."/>
            <person name="Lindquist E."/>
            <person name="Lipzen A."/>
            <person name="Khouja H.-R."/>
            <person name="Murat C."/>
            <person name="Ohm R."/>
            <person name="Olson A."/>
            <person name="Spatafora J."/>
            <person name="Veneault-Fourrey C."/>
            <person name="Henrissat B."/>
            <person name="Grigoriev I."/>
            <person name="Martin F."/>
            <person name="Perotto S."/>
        </authorList>
    </citation>
    <scope>NUCLEOTIDE SEQUENCE [LARGE SCALE GENOMIC DNA]</scope>
    <source>
        <strain evidence="2 3">UAMH 7357</strain>
    </source>
</reference>
<dbReference type="Gene3D" id="3.40.50.720">
    <property type="entry name" value="NAD(P)-binding Rossmann-like Domain"/>
    <property type="match status" value="1"/>
</dbReference>
<evidence type="ECO:0000313" key="3">
    <source>
        <dbReference type="Proteomes" id="UP000235672"/>
    </source>
</evidence>
<dbReference type="EMBL" id="KZ613465">
    <property type="protein sequence ID" value="PMD27759.1"/>
    <property type="molecule type" value="Genomic_DNA"/>
</dbReference>
<dbReference type="GO" id="GO:0016491">
    <property type="term" value="F:oxidoreductase activity"/>
    <property type="evidence" value="ECO:0007669"/>
    <property type="project" value="UniProtKB-KW"/>
</dbReference>
<dbReference type="OrthoDB" id="2898509at2759"/>
<keyword evidence="1" id="KW-0560">Oxidoreductase</keyword>
<sequence>MPSIEISLEEVLAHNKSLKEGPKGLVGVFVAEKIISDAQATNPDANIDFIVADCSLLNEVSRVCQEIRKREDEVAGSGKGAVNLLVLSQSSSGLGGRSDTPEGLDAKFSLIYHSRLLFAHLLSPMLNNAHSQSRRSRVISVLLTGRETLLDLQNLDLKTKYSTSSCLAYATTMTTLSSHHLAKINPGLTYIHTNPGIVKTGVMRYLPWYMRAVSHAGYAVLTPWRMDVEESGERHLEMGFAERYASAGEMENAKDEKVQGIGGQKGSYALYNKGQAVEEMDVVVKMVNEGYGEEVWKHTLKIFENVEKTGRTE</sequence>
<organism evidence="2 3">
    <name type="scientific">Hyaloscypha hepaticicola</name>
    <dbReference type="NCBI Taxonomy" id="2082293"/>
    <lineage>
        <taxon>Eukaryota</taxon>
        <taxon>Fungi</taxon>
        <taxon>Dikarya</taxon>
        <taxon>Ascomycota</taxon>
        <taxon>Pezizomycotina</taxon>
        <taxon>Leotiomycetes</taxon>
        <taxon>Helotiales</taxon>
        <taxon>Hyaloscyphaceae</taxon>
        <taxon>Hyaloscypha</taxon>
    </lineage>
</organism>
<dbReference type="AlphaFoldDB" id="A0A2J6QNC2"/>
<proteinExistence type="predicted"/>
<dbReference type="PANTHER" id="PTHR47534:SF3">
    <property type="entry name" value="ALCOHOL DEHYDROGENASE-LIKE C-TERMINAL DOMAIN-CONTAINING PROTEIN"/>
    <property type="match status" value="1"/>
</dbReference>
<dbReference type="STRING" id="1745343.A0A2J6QNC2"/>